<reference evidence="2" key="1">
    <citation type="submission" date="2021-01" db="EMBL/GenBank/DDBJ databases">
        <authorList>
            <person name="Corre E."/>
            <person name="Pelletier E."/>
            <person name="Niang G."/>
            <person name="Scheremetjew M."/>
            <person name="Finn R."/>
            <person name="Kale V."/>
            <person name="Holt S."/>
            <person name="Cochrane G."/>
            <person name="Meng A."/>
            <person name="Brown T."/>
            <person name="Cohen L."/>
        </authorList>
    </citation>
    <scope>NUCLEOTIDE SEQUENCE</scope>
    <source>
        <strain evidence="2">CCMP1723</strain>
    </source>
</reference>
<dbReference type="AlphaFoldDB" id="A0A7S0I8Z5"/>
<dbReference type="Gene3D" id="3.90.550.10">
    <property type="entry name" value="Spore Coat Polysaccharide Biosynthesis Protein SpsA, Chain A"/>
    <property type="match status" value="1"/>
</dbReference>
<dbReference type="PANTHER" id="PTHR22916:SF3">
    <property type="entry name" value="UDP-GLCNAC:BETAGAL BETA-1,3-N-ACETYLGLUCOSAMINYLTRANSFERASE-LIKE PROTEIN 1"/>
    <property type="match status" value="1"/>
</dbReference>
<dbReference type="SUPFAM" id="SSF53448">
    <property type="entry name" value="Nucleotide-diphospho-sugar transferases"/>
    <property type="match status" value="1"/>
</dbReference>
<dbReference type="GO" id="GO:0016758">
    <property type="term" value="F:hexosyltransferase activity"/>
    <property type="evidence" value="ECO:0007669"/>
    <property type="project" value="UniProtKB-ARBA"/>
</dbReference>
<feature type="domain" description="Glycosyltransferase 2-like" evidence="1">
    <location>
        <begin position="568"/>
        <end position="668"/>
    </location>
</feature>
<proteinExistence type="predicted"/>
<dbReference type="PANTHER" id="PTHR22916">
    <property type="entry name" value="GLYCOSYLTRANSFERASE"/>
    <property type="match status" value="1"/>
</dbReference>
<dbReference type="Gene3D" id="2.60.120.620">
    <property type="entry name" value="q2cbj1_9rhob like domain"/>
    <property type="match status" value="2"/>
</dbReference>
<dbReference type="InterPro" id="IPR029044">
    <property type="entry name" value="Nucleotide-diphossugar_trans"/>
</dbReference>
<gene>
    <name evidence="2" type="ORF">MCOM1403_LOCUS1926</name>
</gene>
<dbReference type="InterPro" id="IPR008775">
    <property type="entry name" value="Phytyl_CoA_dOase-like"/>
</dbReference>
<protein>
    <recommendedName>
        <fullName evidence="1">Glycosyltransferase 2-like domain-containing protein</fullName>
    </recommendedName>
</protein>
<evidence type="ECO:0000313" key="2">
    <source>
        <dbReference type="EMBL" id="CAD8514501.1"/>
    </source>
</evidence>
<dbReference type="EMBL" id="HBEQ01002457">
    <property type="protein sequence ID" value="CAD8514501.1"/>
    <property type="molecule type" value="Transcribed_RNA"/>
</dbReference>
<dbReference type="Pfam" id="PF00535">
    <property type="entry name" value="Glycos_transf_2"/>
    <property type="match status" value="2"/>
</dbReference>
<dbReference type="SUPFAM" id="SSF51197">
    <property type="entry name" value="Clavaminate synthase-like"/>
    <property type="match status" value="2"/>
</dbReference>
<organism evidence="2">
    <name type="scientific">Micromonas pusilla</name>
    <name type="common">Picoplanktonic green alga</name>
    <name type="synonym">Chromulina pusilla</name>
    <dbReference type="NCBI Taxonomy" id="38833"/>
    <lineage>
        <taxon>Eukaryota</taxon>
        <taxon>Viridiplantae</taxon>
        <taxon>Chlorophyta</taxon>
        <taxon>Mamiellophyceae</taxon>
        <taxon>Mamiellales</taxon>
        <taxon>Mamiellaceae</taxon>
        <taxon>Micromonas</taxon>
    </lineage>
</organism>
<name>A0A7S0I8Z5_MICPS</name>
<sequence length="694" mass="76151">MNVDCILSDFRRDGVVILENAISSDTIEAFQMQVAAEVNAPLPSSESGAANRVNLSDPNTWPQGSARRVVEIVPAAIGSHWEALVASPKLKAALNALLGVDAWELPFNVLGRGKINARHWYCPVVFPEKFGLSRDSGKSATYETPGVPFEHAVRMRRPALATTGRYKLPVTSKNACAISRDESPYGGEWRLLARHPNTASMHMPLLESAKLVDVLRASNCKTPKRMSQPATISWETVNRRRVRGKGWHIDVGSSFQSVWARKLIGHRDQGVIVLVLLSHCSPGGGGTAFVRGSHKWVAEKIASHQLHDICHLQLNFWASAAVTNATASGRVQRDFTGGRNENFTGNLGKIQQVVGEAGTIVLAHPWLVHAGTTNLLHIPRMMLNGMARMKETAHIETSRESLGSLASTSTTQRPFLLCSLSKLQAPGEFCDDDDEEETSYLDASGLFSEFSTAHQQTWFLPFQHKERNVLTTSSSFPTVSIIVPVHNSILWIHECLASALSQSYEGAIELSLYDDASTDGSDVAICAWGNILRECGVHVVASGALWKQCANPALPHYVWPPEDQPQGAGGIGHSKNQAVKQSFGKFLVFLDSDDIMLTRRVEAQIELLMKNPGAIIGGCWRRHPSGSTCHYEQWSNGLGAEQIWLEQFREVTVQMPTWSMSRSVFETVGGFAESPPADGEVRILLGDHDEYHCS</sequence>
<evidence type="ECO:0000259" key="1">
    <source>
        <dbReference type="Pfam" id="PF00535"/>
    </source>
</evidence>
<dbReference type="Pfam" id="PF05721">
    <property type="entry name" value="PhyH"/>
    <property type="match status" value="1"/>
</dbReference>
<dbReference type="InterPro" id="IPR001173">
    <property type="entry name" value="Glyco_trans_2-like"/>
</dbReference>
<feature type="domain" description="Glycosyltransferase 2-like" evidence="1">
    <location>
        <begin position="480"/>
        <end position="539"/>
    </location>
</feature>
<accession>A0A7S0I8Z5</accession>